<feature type="compositionally biased region" description="Basic and acidic residues" evidence="1">
    <location>
        <begin position="174"/>
        <end position="184"/>
    </location>
</feature>
<gene>
    <name evidence="3" type="ORF">LPT13_06955</name>
</gene>
<proteinExistence type="predicted"/>
<dbReference type="EMBL" id="JAJMLW010000002">
    <property type="protein sequence ID" value="MCI2242086.1"/>
    <property type="molecule type" value="Genomic_DNA"/>
</dbReference>
<evidence type="ECO:0000313" key="3">
    <source>
        <dbReference type="EMBL" id="MCI2242086.1"/>
    </source>
</evidence>
<evidence type="ECO:0000259" key="2">
    <source>
        <dbReference type="Pfam" id="PF03432"/>
    </source>
</evidence>
<feature type="region of interest" description="Disordered" evidence="1">
    <location>
        <begin position="165"/>
        <end position="189"/>
    </location>
</feature>
<dbReference type="Pfam" id="PF03432">
    <property type="entry name" value="Relaxase"/>
    <property type="match status" value="1"/>
</dbReference>
<sequence>MPILKVISGHGGTGGIRNYLEKDGRALGRDFLNLPVEEWITEDRGGAPLRVEWDAEMDSTRRAYGTDAPWKGMRARTFKHFVISPDPEDAIGMAQLRELSQTWAAKHFGSHEVAIVYHNDNEGNIPHAHVVVNNVDLKTGYRLHTDHPEDLNRDLQDMARERGFTGLSNVMPGRGERSRDEGRPRSRQGVYFGRAERELMREGSYSWVGDIRARVALAKNTSRTEAEFLEALDRLGLEVSDNSASARRDDWIFAFADQPTRRVSGERLGYTFGKQMLRSRFERQSSYRPEARSGREIKHRAAEAFELNDLQDLSRLSAVLETCAKFDVRYMEDFDRRIATLARRGHEDSEGFRRLAEARAYVADNRLMNWREGSNEPAPMATRRRGGQGEAKRQRAQEAERMRYRERGER</sequence>
<evidence type="ECO:0000313" key="4">
    <source>
        <dbReference type="Proteomes" id="UP001430755"/>
    </source>
</evidence>
<name>A0ABS9WIP2_9ACTN</name>
<dbReference type="Proteomes" id="UP001430755">
    <property type="component" value="Unassembled WGS sequence"/>
</dbReference>
<dbReference type="InterPro" id="IPR005094">
    <property type="entry name" value="Endonuclease_MobA/VirD2"/>
</dbReference>
<reference evidence="3" key="1">
    <citation type="submission" date="2021-11" db="EMBL/GenBank/DDBJ databases">
        <title>A Novel Adlercreutzia Species, isolated from a Allomyrina dichotoma larva feces.</title>
        <authorList>
            <person name="Suh M.K."/>
        </authorList>
    </citation>
    <scope>NUCLEOTIDE SEQUENCE</scope>
    <source>
        <strain evidence="3">JBNU-10</strain>
    </source>
</reference>
<feature type="compositionally biased region" description="Basic and acidic residues" evidence="1">
    <location>
        <begin position="390"/>
        <end position="410"/>
    </location>
</feature>
<dbReference type="RefSeq" id="WP_242164956.1">
    <property type="nucleotide sequence ID" value="NZ_JAJMLW010000002.1"/>
</dbReference>
<comment type="caution">
    <text evidence="3">The sequence shown here is derived from an EMBL/GenBank/DDBJ whole genome shotgun (WGS) entry which is preliminary data.</text>
</comment>
<protein>
    <submittedName>
        <fullName evidence="3">Relaxase/mobilization nuclease domain-containing protein</fullName>
    </submittedName>
</protein>
<organism evidence="3 4">
    <name type="scientific">Adlercreutzia faecimuris</name>
    <dbReference type="NCBI Taxonomy" id="2897341"/>
    <lineage>
        <taxon>Bacteria</taxon>
        <taxon>Bacillati</taxon>
        <taxon>Actinomycetota</taxon>
        <taxon>Coriobacteriia</taxon>
        <taxon>Eggerthellales</taxon>
        <taxon>Eggerthellaceae</taxon>
        <taxon>Adlercreutzia</taxon>
    </lineage>
</organism>
<accession>A0ABS9WIP2</accession>
<evidence type="ECO:0000256" key="1">
    <source>
        <dbReference type="SAM" id="MobiDB-lite"/>
    </source>
</evidence>
<keyword evidence="4" id="KW-1185">Reference proteome</keyword>
<feature type="domain" description="MobA/VirD2-like nuclease" evidence="2">
    <location>
        <begin position="54"/>
        <end position="152"/>
    </location>
</feature>
<feature type="region of interest" description="Disordered" evidence="1">
    <location>
        <begin position="370"/>
        <end position="410"/>
    </location>
</feature>